<dbReference type="SUPFAM" id="SSF159501">
    <property type="entry name" value="EreA/ChaN-like"/>
    <property type="match status" value="1"/>
</dbReference>
<evidence type="ECO:0000313" key="4">
    <source>
        <dbReference type="EMBL" id="HHO74105.1"/>
    </source>
</evidence>
<dbReference type="Pfam" id="PF04187">
    <property type="entry name" value="Cofac_haem_bdg"/>
    <property type="match status" value="1"/>
</dbReference>
<keyword evidence="2" id="KW-0732">Signal</keyword>
<evidence type="ECO:0000256" key="1">
    <source>
        <dbReference type="SAM" id="MobiDB-lite"/>
    </source>
</evidence>
<dbReference type="EMBL" id="DSAC01000068">
    <property type="protein sequence ID" value="HHO74105.1"/>
    <property type="molecule type" value="Genomic_DNA"/>
</dbReference>
<dbReference type="AlphaFoldDB" id="A0A7C5SYH5"/>
<gene>
    <name evidence="4" type="ORF">ENN04_05625</name>
</gene>
<organism evidence="4">
    <name type="scientific">Thermocrinis ruber</name>
    <dbReference type="NCBI Taxonomy" id="75906"/>
    <lineage>
        <taxon>Bacteria</taxon>
        <taxon>Pseudomonadati</taxon>
        <taxon>Aquificota</taxon>
        <taxon>Aquificia</taxon>
        <taxon>Aquificales</taxon>
        <taxon>Aquificaceae</taxon>
        <taxon>Thermocrinis</taxon>
    </lineage>
</organism>
<dbReference type="CDD" id="cd14727">
    <property type="entry name" value="ChanN-like"/>
    <property type="match status" value="1"/>
</dbReference>
<dbReference type="Gene3D" id="3.40.50.11550">
    <property type="match status" value="1"/>
</dbReference>
<feature type="region of interest" description="Disordered" evidence="1">
    <location>
        <begin position="235"/>
        <end position="267"/>
    </location>
</feature>
<evidence type="ECO:0000256" key="2">
    <source>
        <dbReference type="SAM" id="SignalP"/>
    </source>
</evidence>
<feature type="signal peptide" evidence="2">
    <location>
        <begin position="1"/>
        <end position="27"/>
    </location>
</feature>
<protein>
    <recommendedName>
        <fullName evidence="3">Haem-binding uptake Tiki superfamily ChaN domain-containing protein</fullName>
    </recommendedName>
</protein>
<name>A0A7C5SYH5_9AQUI</name>
<accession>A0A7C5SYH5</accession>
<comment type="caution">
    <text evidence="4">The sequence shown here is derived from an EMBL/GenBank/DDBJ whole genome shotgun (WGS) entry which is preliminary data.</text>
</comment>
<sequence length="267" mass="30992">MAKMLFRWSIALMVLSLFAFGSPSLQEAEVIYLPETHDNPKDHKFQEEVIKRLYQEGYRFVLAMEMFQQPFQKYLDDYIACKISEEEMLERTEYKKRWGFPAEYYSPLWRFAKEKGIKIYALNIPSELVKRISTDGLENVKDDLLPSKVYEHTPQEKERLREVLKEHPKVDEKSFFDVQSAWDNGMALRIVRILSENEPAKVVVILGRGHAPDLNSGVPRIVQLLRRGTKQLIMESSSSSQWTSPEIAHPPTPPSSQTANRERSCSP</sequence>
<dbReference type="InterPro" id="IPR007314">
    <property type="entry name" value="Cofac_haem-bd_dom"/>
</dbReference>
<feature type="domain" description="Haem-binding uptake Tiki superfamily ChaN" evidence="3">
    <location>
        <begin position="25"/>
        <end position="220"/>
    </location>
</feature>
<feature type="chain" id="PRO_5028218512" description="Haem-binding uptake Tiki superfamily ChaN domain-containing protein" evidence="2">
    <location>
        <begin position="28"/>
        <end position="267"/>
    </location>
</feature>
<evidence type="ECO:0000259" key="3">
    <source>
        <dbReference type="Pfam" id="PF04187"/>
    </source>
</evidence>
<reference evidence="4" key="1">
    <citation type="journal article" date="2020" name="mSystems">
        <title>Genome- and Community-Level Interaction Insights into Carbon Utilization and Element Cycling Functions of Hydrothermarchaeota in Hydrothermal Sediment.</title>
        <authorList>
            <person name="Zhou Z."/>
            <person name="Liu Y."/>
            <person name="Xu W."/>
            <person name="Pan J."/>
            <person name="Luo Z.H."/>
            <person name="Li M."/>
        </authorList>
    </citation>
    <scope>NUCLEOTIDE SEQUENCE [LARGE SCALE GENOMIC DNA]</scope>
    <source>
        <strain evidence="4">SpSt-114</strain>
    </source>
</reference>
<proteinExistence type="predicted"/>